<dbReference type="EMBL" id="QGNW01000062">
    <property type="protein sequence ID" value="RVX04133.1"/>
    <property type="molecule type" value="Genomic_DNA"/>
</dbReference>
<reference evidence="2 3" key="1">
    <citation type="journal article" date="2018" name="PLoS Genet.">
        <title>Population sequencing reveals clonal diversity and ancestral inbreeding in the grapevine cultivar Chardonnay.</title>
        <authorList>
            <person name="Roach M.J."/>
            <person name="Johnson D.L."/>
            <person name="Bohlmann J."/>
            <person name="van Vuuren H.J."/>
            <person name="Jones S.J."/>
            <person name="Pretorius I.S."/>
            <person name="Schmidt S.A."/>
            <person name="Borneman A.R."/>
        </authorList>
    </citation>
    <scope>NUCLEOTIDE SEQUENCE [LARGE SCALE GENOMIC DNA]</scope>
    <source>
        <strain evidence="3">cv. Chardonnay</strain>
        <tissue evidence="2">Leaf</tissue>
    </source>
</reference>
<dbReference type="InterPro" id="IPR043502">
    <property type="entry name" value="DNA/RNA_pol_sf"/>
</dbReference>
<comment type="caution">
    <text evidence="2">The sequence shown here is derived from an EMBL/GenBank/DDBJ whole genome shotgun (WGS) entry which is preliminary data.</text>
</comment>
<dbReference type="Pfam" id="PF17921">
    <property type="entry name" value="Integrase_H2C2"/>
    <property type="match status" value="1"/>
</dbReference>
<evidence type="ECO:0000313" key="3">
    <source>
        <dbReference type="Proteomes" id="UP000288805"/>
    </source>
</evidence>
<proteinExistence type="predicted"/>
<dbReference type="GO" id="GO:0003676">
    <property type="term" value="F:nucleic acid binding"/>
    <property type="evidence" value="ECO:0007669"/>
    <property type="project" value="InterPro"/>
</dbReference>
<accession>A0A438J5A4</accession>
<dbReference type="PROSITE" id="PS50994">
    <property type="entry name" value="INTEGRASE"/>
    <property type="match status" value="1"/>
</dbReference>
<dbReference type="InterPro" id="IPR041588">
    <property type="entry name" value="Integrase_H2C2"/>
</dbReference>
<dbReference type="SUPFAM" id="SSF53098">
    <property type="entry name" value="Ribonuclease H-like"/>
    <property type="match status" value="1"/>
</dbReference>
<feature type="domain" description="Integrase catalytic" evidence="1">
    <location>
        <begin position="320"/>
        <end position="479"/>
    </location>
</feature>
<name>A0A438J5A4_VITVI</name>
<dbReference type="Gene3D" id="3.30.420.10">
    <property type="entry name" value="Ribonuclease H-like superfamily/Ribonuclease H"/>
    <property type="match status" value="1"/>
</dbReference>
<dbReference type="PANTHER" id="PTHR48475">
    <property type="entry name" value="RIBONUCLEASE H"/>
    <property type="match status" value="1"/>
</dbReference>
<dbReference type="Pfam" id="PF00665">
    <property type="entry name" value="rve"/>
    <property type="match status" value="1"/>
</dbReference>
<organism evidence="2 3">
    <name type="scientific">Vitis vinifera</name>
    <name type="common">Grape</name>
    <dbReference type="NCBI Taxonomy" id="29760"/>
    <lineage>
        <taxon>Eukaryota</taxon>
        <taxon>Viridiplantae</taxon>
        <taxon>Streptophyta</taxon>
        <taxon>Embryophyta</taxon>
        <taxon>Tracheophyta</taxon>
        <taxon>Spermatophyta</taxon>
        <taxon>Magnoliopsida</taxon>
        <taxon>eudicotyledons</taxon>
        <taxon>Gunneridae</taxon>
        <taxon>Pentapetalae</taxon>
        <taxon>rosids</taxon>
        <taxon>Vitales</taxon>
        <taxon>Vitaceae</taxon>
        <taxon>Viteae</taxon>
        <taxon>Vitis</taxon>
    </lineage>
</organism>
<sequence>MSCDLSSWHTKAGTYGWTDNCQNALERIKHCLMHPPILSSPIPKEKLYMYLTVSEWAISAVLFRCPSPKEQKPIYYVNRALADVETRFNWANATVGHRMSEFGIEFQPRLSKKGQVMADFMLEYSRRPNQHHESSEQEWWTLRVDGASRSSGSGVGLLLQSPTGNIWSKPSGWDASRLTMSRIRGHPVRIGPRPCSIHLQTPDLQRLATSENSTCNTIEADQADDQEWTHDIAEYLRTGTLPEDPKQAHKIRAQYVLAELHEGICGNHTGGRSLAHRAHSQGYYWPIMKKDAAAYVQKCDKCQRYALIPHMPSAALKSVSSPWPFAQWGMDIVGPLPAAPAQKKFLLVATDYFSKWVEAEAYASIKDKDVTKFIWKNIVCRFGIPQIIITDNGPQFDSIAFRNFCSELNIRNSYSTSRYPQSNGQAEATNKTLINALKKRLEQAKGKWVEELPGVLWAYRTTPERPTGNTPFALTYGMDAVIPTEIGLPTIRTNAAKQEDANTELGRNLDWADEVRESAAIRMADYQQRASAHYNRKVRPINFKMVR</sequence>
<dbReference type="PANTHER" id="PTHR48475:SF2">
    <property type="entry name" value="RIBONUCLEASE H"/>
    <property type="match status" value="1"/>
</dbReference>
<gene>
    <name evidence="2" type="primary">TY3B-I_853</name>
    <name evidence="2" type="ORF">CK203_015519</name>
</gene>
<dbReference type="InterPro" id="IPR036397">
    <property type="entry name" value="RNaseH_sf"/>
</dbReference>
<evidence type="ECO:0000313" key="2">
    <source>
        <dbReference type="EMBL" id="RVX04133.1"/>
    </source>
</evidence>
<dbReference type="SUPFAM" id="SSF56672">
    <property type="entry name" value="DNA/RNA polymerases"/>
    <property type="match status" value="1"/>
</dbReference>
<dbReference type="GO" id="GO:0015074">
    <property type="term" value="P:DNA integration"/>
    <property type="evidence" value="ECO:0007669"/>
    <property type="project" value="InterPro"/>
</dbReference>
<dbReference type="AlphaFoldDB" id="A0A438J5A4"/>
<protein>
    <submittedName>
        <fullName evidence="2">Transposon Ty3-I Gag-Pol polyprotein</fullName>
    </submittedName>
</protein>
<dbReference type="Pfam" id="PF17919">
    <property type="entry name" value="RT_RNaseH_2"/>
    <property type="match status" value="1"/>
</dbReference>
<dbReference type="InterPro" id="IPR012337">
    <property type="entry name" value="RNaseH-like_sf"/>
</dbReference>
<dbReference type="Gene3D" id="1.10.340.70">
    <property type="match status" value="1"/>
</dbReference>
<dbReference type="InterPro" id="IPR001584">
    <property type="entry name" value="Integrase_cat-core"/>
</dbReference>
<dbReference type="InterPro" id="IPR041577">
    <property type="entry name" value="RT_RNaseH_2"/>
</dbReference>
<evidence type="ECO:0000259" key="1">
    <source>
        <dbReference type="PROSITE" id="PS50994"/>
    </source>
</evidence>
<dbReference type="Proteomes" id="UP000288805">
    <property type="component" value="Unassembled WGS sequence"/>
</dbReference>